<keyword evidence="1" id="KW-0808">Transferase</keyword>
<keyword evidence="4" id="KW-0067">ATP-binding</keyword>
<evidence type="ECO:0000256" key="4">
    <source>
        <dbReference type="ARBA" id="ARBA00022840"/>
    </source>
</evidence>
<dbReference type="Gene3D" id="1.10.510.10">
    <property type="entry name" value="Transferase(Phosphotransferase) domain 1"/>
    <property type="match status" value="1"/>
</dbReference>
<dbReference type="EMBL" id="JBBPBM010000071">
    <property type="protein sequence ID" value="KAK8512968.1"/>
    <property type="molecule type" value="Genomic_DNA"/>
</dbReference>
<organism evidence="6 7">
    <name type="scientific">Hibiscus sabdariffa</name>
    <name type="common">roselle</name>
    <dbReference type="NCBI Taxonomy" id="183260"/>
    <lineage>
        <taxon>Eukaryota</taxon>
        <taxon>Viridiplantae</taxon>
        <taxon>Streptophyta</taxon>
        <taxon>Embryophyta</taxon>
        <taxon>Tracheophyta</taxon>
        <taxon>Spermatophyta</taxon>
        <taxon>Magnoliopsida</taxon>
        <taxon>eudicotyledons</taxon>
        <taxon>Gunneridae</taxon>
        <taxon>Pentapetalae</taxon>
        <taxon>rosids</taxon>
        <taxon>malvids</taxon>
        <taxon>Malvales</taxon>
        <taxon>Malvaceae</taxon>
        <taxon>Malvoideae</taxon>
        <taxon>Hibiscus</taxon>
    </lineage>
</organism>
<evidence type="ECO:0000313" key="6">
    <source>
        <dbReference type="EMBL" id="KAK8512968.1"/>
    </source>
</evidence>
<protein>
    <recommendedName>
        <fullName evidence="5">Protein kinase domain-containing protein</fullName>
    </recommendedName>
</protein>
<evidence type="ECO:0000259" key="5">
    <source>
        <dbReference type="PROSITE" id="PS50011"/>
    </source>
</evidence>
<dbReference type="InterPro" id="IPR008266">
    <property type="entry name" value="Tyr_kinase_AS"/>
</dbReference>
<evidence type="ECO:0000256" key="2">
    <source>
        <dbReference type="ARBA" id="ARBA00022741"/>
    </source>
</evidence>
<keyword evidence="7" id="KW-1185">Reference proteome</keyword>
<proteinExistence type="predicted"/>
<gene>
    <name evidence="6" type="ORF">V6N12_030376</name>
</gene>
<comment type="caution">
    <text evidence="6">The sequence shown here is derived from an EMBL/GenBank/DDBJ whole genome shotgun (WGS) entry which is preliminary data.</text>
</comment>
<name>A0ABR2C0U1_9ROSI</name>
<dbReference type="Proteomes" id="UP001472677">
    <property type="component" value="Unassembled WGS sequence"/>
</dbReference>
<dbReference type="PANTHER" id="PTHR47973">
    <property type="entry name" value="CYSTEINE-RICH RECEPTOR-LIKE PROTEIN KINASE 3"/>
    <property type="match status" value="1"/>
</dbReference>
<accession>A0ABR2C0U1</accession>
<dbReference type="Pfam" id="PF07714">
    <property type="entry name" value="PK_Tyr_Ser-Thr"/>
    <property type="match status" value="1"/>
</dbReference>
<keyword evidence="3" id="KW-0418">Kinase</keyword>
<dbReference type="InterPro" id="IPR001245">
    <property type="entry name" value="Ser-Thr/Tyr_kinase_cat_dom"/>
</dbReference>
<evidence type="ECO:0000313" key="7">
    <source>
        <dbReference type="Proteomes" id="UP001472677"/>
    </source>
</evidence>
<evidence type="ECO:0000256" key="3">
    <source>
        <dbReference type="ARBA" id="ARBA00022777"/>
    </source>
</evidence>
<dbReference type="PROSITE" id="PS00109">
    <property type="entry name" value="PROTEIN_KINASE_TYR"/>
    <property type="match status" value="1"/>
</dbReference>
<sequence length="125" mass="14086">MVTANRYRFLHDKFKPHVVHWDISSSNVLLDEEFGAHLMVVGVSKIVPWEEMHERTVMAGGTYGHLDSEFVYSNELTTKSDVYSFGVLLLEIVSGRRPAQQVDSVGWQSSLISTALGSSHIFINF</sequence>
<evidence type="ECO:0000256" key="1">
    <source>
        <dbReference type="ARBA" id="ARBA00022679"/>
    </source>
</evidence>
<keyword evidence="2" id="KW-0547">Nucleotide-binding</keyword>
<dbReference type="InterPro" id="IPR000719">
    <property type="entry name" value="Prot_kinase_dom"/>
</dbReference>
<feature type="domain" description="Protein kinase" evidence="5">
    <location>
        <begin position="1"/>
        <end position="125"/>
    </location>
</feature>
<dbReference type="SUPFAM" id="SSF56112">
    <property type="entry name" value="Protein kinase-like (PK-like)"/>
    <property type="match status" value="1"/>
</dbReference>
<dbReference type="InterPro" id="IPR011009">
    <property type="entry name" value="Kinase-like_dom_sf"/>
</dbReference>
<reference evidence="6 7" key="1">
    <citation type="journal article" date="2024" name="G3 (Bethesda)">
        <title>Genome assembly of Hibiscus sabdariffa L. provides insights into metabolisms of medicinal natural products.</title>
        <authorList>
            <person name="Kim T."/>
        </authorList>
    </citation>
    <scope>NUCLEOTIDE SEQUENCE [LARGE SCALE GENOMIC DNA]</scope>
    <source>
        <strain evidence="6">TK-2024</strain>
        <tissue evidence="6">Old leaves</tissue>
    </source>
</reference>
<dbReference type="InterPro" id="IPR052059">
    <property type="entry name" value="CR_Ser/Thr_kinase"/>
</dbReference>
<dbReference type="PROSITE" id="PS50011">
    <property type="entry name" value="PROTEIN_KINASE_DOM"/>
    <property type="match status" value="1"/>
</dbReference>